<evidence type="ECO:0000313" key="2">
    <source>
        <dbReference type="EMBL" id="KRZ00344.1"/>
    </source>
</evidence>
<reference evidence="2 3" key="1">
    <citation type="submission" date="2015-01" db="EMBL/GenBank/DDBJ databases">
        <title>Evolution of Trichinella species and genotypes.</title>
        <authorList>
            <person name="Korhonen P.K."/>
            <person name="Edoardo P."/>
            <person name="Giuseppe L.R."/>
            <person name="Gasser R.B."/>
        </authorList>
    </citation>
    <scope>NUCLEOTIDE SEQUENCE [LARGE SCALE GENOMIC DNA]</scope>
    <source>
        <strain evidence="2">ISS1029</strain>
    </source>
</reference>
<dbReference type="EMBL" id="JYDP01000509">
    <property type="protein sequence ID" value="KRZ00343.1"/>
    <property type="molecule type" value="Genomic_DNA"/>
</dbReference>
<evidence type="ECO:0000313" key="1">
    <source>
        <dbReference type="EMBL" id="KRZ00343.1"/>
    </source>
</evidence>
<protein>
    <submittedName>
        <fullName evidence="2">Uncharacterized protein</fullName>
    </submittedName>
</protein>
<evidence type="ECO:0000313" key="3">
    <source>
        <dbReference type="Proteomes" id="UP000055024"/>
    </source>
</evidence>
<sequence>MIVSVTEWPPGCTQLVCRLGLQQTTLHTGDCQNSLSARRIRQKFRWLRSRLVGQSTSQRTRTPRTPVMFRLLQ</sequence>
<name>A0A0V1GPS5_9BILA</name>
<dbReference type="EMBL" id="JYDP01000508">
    <property type="protein sequence ID" value="KRZ00344.1"/>
    <property type="molecule type" value="Genomic_DNA"/>
</dbReference>
<dbReference type="AlphaFoldDB" id="A0A0V1GPS5"/>
<keyword evidence="3" id="KW-1185">Reference proteome</keyword>
<organism evidence="2 3">
    <name type="scientific">Trichinella zimbabwensis</name>
    <dbReference type="NCBI Taxonomy" id="268475"/>
    <lineage>
        <taxon>Eukaryota</taxon>
        <taxon>Metazoa</taxon>
        <taxon>Ecdysozoa</taxon>
        <taxon>Nematoda</taxon>
        <taxon>Enoplea</taxon>
        <taxon>Dorylaimia</taxon>
        <taxon>Trichinellida</taxon>
        <taxon>Trichinellidae</taxon>
        <taxon>Trichinella</taxon>
    </lineage>
</organism>
<dbReference type="Proteomes" id="UP000055024">
    <property type="component" value="Unassembled WGS sequence"/>
</dbReference>
<gene>
    <name evidence="2" type="ORF">T11_9187</name>
    <name evidence="1" type="ORF">T11_930</name>
</gene>
<accession>A0A0V1GPS5</accession>
<proteinExistence type="predicted"/>
<comment type="caution">
    <text evidence="2">The sequence shown here is derived from an EMBL/GenBank/DDBJ whole genome shotgun (WGS) entry which is preliminary data.</text>
</comment>